<dbReference type="AlphaFoldDB" id="A0A7J9HSR8"/>
<organism evidence="2 3">
    <name type="scientific">Gossypium harknessii</name>
    <dbReference type="NCBI Taxonomy" id="34285"/>
    <lineage>
        <taxon>Eukaryota</taxon>
        <taxon>Viridiplantae</taxon>
        <taxon>Streptophyta</taxon>
        <taxon>Embryophyta</taxon>
        <taxon>Tracheophyta</taxon>
        <taxon>Spermatophyta</taxon>
        <taxon>Magnoliopsida</taxon>
        <taxon>eudicotyledons</taxon>
        <taxon>Gunneridae</taxon>
        <taxon>Pentapetalae</taxon>
        <taxon>rosids</taxon>
        <taxon>malvids</taxon>
        <taxon>Malvales</taxon>
        <taxon>Malvaceae</taxon>
        <taxon>Malvoideae</taxon>
        <taxon>Gossypium</taxon>
    </lineage>
</organism>
<dbReference type="InterPro" id="IPR039730">
    <property type="entry name" value="Jlp2/Ccd25"/>
</dbReference>
<dbReference type="PANTHER" id="PTHR13049">
    <property type="entry name" value="DUF814-RELATED"/>
    <property type="match status" value="1"/>
</dbReference>
<keyword evidence="3" id="KW-1185">Reference proteome</keyword>
<name>A0A7J9HSR8_9ROSI</name>
<dbReference type="EMBL" id="JABFAD010000011">
    <property type="protein sequence ID" value="MBA0812919.1"/>
    <property type="molecule type" value="Genomic_DNA"/>
</dbReference>
<protein>
    <submittedName>
        <fullName evidence="2">Uncharacterized protein</fullName>
    </submittedName>
</protein>
<reference evidence="2 3" key="1">
    <citation type="journal article" date="2019" name="Genome Biol. Evol.">
        <title>Insights into the evolution of the New World diploid cottons (Gossypium, subgenus Houzingenia) based on genome sequencing.</title>
        <authorList>
            <person name="Grover C.E."/>
            <person name="Arick M.A. 2nd"/>
            <person name="Thrash A."/>
            <person name="Conover J.L."/>
            <person name="Sanders W.S."/>
            <person name="Peterson D.G."/>
            <person name="Frelichowski J.E."/>
            <person name="Scheffler J.A."/>
            <person name="Scheffler B.E."/>
            <person name="Wendel J.F."/>
        </authorList>
    </citation>
    <scope>NUCLEOTIDE SEQUENCE [LARGE SCALE GENOMIC DNA]</scope>
    <source>
        <strain evidence="2">0</strain>
        <tissue evidence="2">Leaf</tissue>
    </source>
</reference>
<comment type="caution">
    <text evidence="2">The sequence shown here is derived from an EMBL/GenBank/DDBJ whole genome shotgun (WGS) entry which is preliminary data.</text>
</comment>
<evidence type="ECO:0000256" key="1">
    <source>
        <dbReference type="SAM" id="MobiDB-lite"/>
    </source>
</evidence>
<dbReference type="OrthoDB" id="200398at2759"/>
<dbReference type="Proteomes" id="UP000593560">
    <property type="component" value="Unassembled WGS sequence"/>
</dbReference>
<proteinExistence type="predicted"/>
<evidence type="ECO:0000313" key="3">
    <source>
        <dbReference type="Proteomes" id="UP000593560"/>
    </source>
</evidence>
<dbReference type="PANTHER" id="PTHR13049:SF2">
    <property type="entry name" value="COILED-COIL DOMAIN-CONTAINING PROTEIN 25"/>
    <property type="match status" value="1"/>
</dbReference>
<gene>
    <name evidence="2" type="ORF">Gohar_026834</name>
</gene>
<feature type="region of interest" description="Disordered" evidence="1">
    <location>
        <begin position="36"/>
        <end position="58"/>
    </location>
</feature>
<sequence length="58" mass="6762">MDIGLVGFHNSKMVRTVRVEKRIHEIVNRLNKAKVEKKPDSKVEKEAVYAAEKTQRKQ</sequence>
<accession>A0A7J9HSR8</accession>
<evidence type="ECO:0000313" key="2">
    <source>
        <dbReference type="EMBL" id="MBA0812919.1"/>
    </source>
</evidence>